<name>A0ABP9VQ98_9BACT</name>
<dbReference type="CDD" id="cd03801">
    <property type="entry name" value="GT4_PimA-like"/>
    <property type="match status" value="1"/>
</dbReference>
<dbReference type="PANTHER" id="PTHR12526:SF635">
    <property type="entry name" value="GLYCOSYL TRANSFERASE GROUP 1"/>
    <property type="match status" value="1"/>
</dbReference>
<reference evidence="2 3" key="1">
    <citation type="submission" date="2024-02" db="EMBL/GenBank/DDBJ databases">
        <title>Rhodopirellula caenicola NBRC 110016.</title>
        <authorList>
            <person name="Ichikawa N."/>
            <person name="Katano-Makiyama Y."/>
            <person name="Hidaka K."/>
        </authorList>
    </citation>
    <scope>NUCLEOTIDE SEQUENCE [LARGE SCALE GENOMIC DNA]</scope>
    <source>
        <strain evidence="2 3">NBRC 110016</strain>
    </source>
</reference>
<dbReference type="PANTHER" id="PTHR12526">
    <property type="entry name" value="GLYCOSYLTRANSFERASE"/>
    <property type="match status" value="1"/>
</dbReference>
<dbReference type="Proteomes" id="UP001416858">
    <property type="component" value="Unassembled WGS sequence"/>
</dbReference>
<comment type="caution">
    <text evidence="2">The sequence shown here is derived from an EMBL/GenBank/DDBJ whole genome shotgun (WGS) entry which is preliminary data.</text>
</comment>
<dbReference type="EMBL" id="BAABRO010000005">
    <property type="protein sequence ID" value="GAA5507358.1"/>
    <property type="molecule type" value="Genomic_DNA"/>
</dbReference>
<feature type="domain" description="Glycosyl transferase family 1" evidence="1">
    <location>
        <begin position="223"/>
        <end position="381"/>
    </location>
</feature>
<dbReference type="Pfam" id="PF00534">
    <property type="entry name" value="Glycos_transf_1"/>
    <property type="match status" value="1"/>
</dbReference>
<dbReference type="RefSeq" id="WP_345684228.1">
    <property type="nucleotide sequence ID" value="NZ_BAABRO010000005.1"/>
</dbReference>
<protein>
    <submittedName>
        <fullName evidence="2">D-inositol-3-phosphate glycosyltransferase</fullName>
    </submittedName>
</protein>
<evidence type="ECO:0000313" key="3">
    <source>
        <dbReference type="Proteomes" id="UP001416858"/>
    </source>
</evidence>
<evidence type="ECO:0000313" key="2">
    <source>
        <dbReference type="EMBL" id="GAA5507358.1"/>
    </source>
</evidence>
<dbReference type="InterPro" id="IPR001296">
    <property type="entry name" value="Glyco_trans_1"/>
</dbReference>
<accession>A0ABP9VQ98</accession>
<gene>
    <name evidence="2" type="primary">mshA_14</name>
    <name evidence="2" type="ORF">Rcae01_02813</name>
</gene>
<sequence length="409" mass="44656">MIDTLCDNEPKLKNSQPLLAKRLLIVYENYPLETNTARAVPRLLAQLAAHFASTDEATEVIAIGPGKTHIEGVRSVSATLGLAGRVRCRVHGSRVGRSLGVRQTVESTIPFQRAREALKQFAQTADEQTIVIASTMAVAVLAKQVLPRARVVYWIQSLPRLGQEALAARAVAGADVVVAPTHAIYTDLFSLICRDRFSSPVWQIPNWADGSHFKKLSAEQVAETRQRVGLAEDDFAVMHVGRAPEKGLQIAKTALAIGNFQKNTVLVTIGGATKERGRLSEHAEFLQLGWVSLEELNAIYQTCQLGLVPSVWWENCPLALIEMMSLGICPIGSRVGGIPEMIRHGESGFIVDAPNDVAAWASAIQTLAADDALRNRLGHQASISVQQQFDRQRILSQWRQVLNTVIATA</sequence>
<dbReference type="SUPFAM" id="SSF53756">
    <property type="entry name" value="UDP-Glycosyltransferase/glycogen phosphorylase"/>
    <property type="match status" value="1"/>
</dbReference>
<keyword evidence="3" id="KW-1185">Reference proteome</keyword>
<dbReference type="Gene3D" id="3.40.50.2000">
    <property type="entry name" value="Glycogen Phosphorylase B"/>
    <property type="match status" value="2"/>
</dbReference>
<proteinExistence type="predicted"/>
<evidence type="ECO:0000259" key="1">
    <source>
        <dbReference type="Pfam" id="PF00534"/>
    </source>
</evidence>
<organism evidence="2 3">
    <name type="scientific">Novipirellula caenicola</name>
    <dbReference type="NCBI Taxonomy" id="1536901"/>
    <lineage>
        <taxon>Bacteria</taxon>
        <taxon>Pseudomonadati</taxon>
        <taxon>Planctomycetota</taxon>
        <taxon>Planctomycetia</taxon>
        <taxon>Pirellulales</taxon>
        <taxon>Pirellulaceae</taxon>
        <taxon>Novipirellula</taxon>
    </lineage>
</organism>